<dbReference type="PANTHER" id="PTHR22911:SF137">
    <property type="entry name" value="SOLUTE CARRIER FAMILY 35 MEMBER G2-RELATED"/>
    <property type="match status" value="1"/>
</dbReference>
<evidence type="ECO:0000259" key="2">
    <source>
        <dbReference type="Pfam" id="PF00892"/>
    </source>
</evidence>
<keyword evidence="1" id="KW-1133">Transmembrane helix</keyword>
<evidence type="ECO:0000313" key="3">
    <source>
        <dbReference type="EMBL" id="VAX01282.1"/>
    </source>
</evidence>
<sequence length="330" mass="35635">MAGKVSRIILCYTRQHIFIQDFLITSFQSHLLGAVAALLSAFCWAVAAILFRRIGDRITAMGINLAKGLVAMLFMVVLLLPGFYSGLASLDTNSIAALALSGIIGICFGDTLYFLALMRLGARRTLLLGSLIPVTTALIAVVFLGEQIPILAWLGMALAIAGVTYVLWQRAPRENTQQKPCEKYRSGLFFGLLFVVANALGIIATKVGVADIPALEATFVRQAFAIAGLTFWGLMVRDLLGWVTPLREGKLLKILLVASLIGALLGTWLSVVALKYTYVAVAATLNSTSPLFILPLAAFWLKERVNWREIAGALAAVTGIGLYFSSLRLL</sequence>
<feature type="transmembrane region" description="Helical" evidence="1">
    <location>
        <begin position="31"/>
        <end position="51"/>
    </location>
</feature>
<dbReference type="Pfam" id="PF00892">
    <property type="entry name" value="EamA"/>
    <property type="match status" value="2"/>
</dbReference>
<evidence type="ECO:0000256" key="1">
    <source>
        <dbReference type="SAM" id="Phobius"/>
    </source>
</evidence>
<dbReference type="EMBL" id="UOFV01000247">
    <property type="protein sequence ID" value="VAX01282.1"/>
    <property type="molecule type" value="Genomic_DNA"/>
</dbReference>
<dbReference type="InterPro" id="IPR000620">
    <property type="entry name" value="EamA_dom"/>
</dbReference>
<reference evidence="3" key="1">
    <citation type="submission" date="2018-06" db="EMBL/GenBank/DDBJ databases">
        <authorList>
            <person name="Zhirakovskaya E."/>
        </authorList>
    </citation>
    <scope>NUCLEOTIDE SEQUENCE</scope>
</reference>
<feature type="transmembrane region" description="Helical" evidence="1">
    <location>
        <begin position="150"/>
        <end position="168"/>
    </location>
</feature>
<feature type="domain" description="EamA" evidence="2">
    <location>
        <begin position="32"/>
        <end position="167"/>
    </location>
</feature>
<feature type="domain" description="EamA" evidence="2">
    <location>
        <begin position="186"/>
        <end position="323"/>
    </location>
</feature>
<feature type="transmembrane region" description="Helical" evidence="1">
    <location>
        <begin position="125"/>
        <end position="144"/>
    </location>
</feature>
<name>A0A3B1AB57_9ZZZZ</name>
<feature type="transmembrane region" description="Helical" evidence="1">
    <location>
        <begin position="277"/>
        <end position="301"/>
    </location>
</feature>
<dbReference type="SUPFAM" id="SSF103481">
    <property type="entry name" value="Multidrug resistance efflux transporter EmrE"/>
    <property type="match status" value="2"/>
</dbReference>
<feature type="transmembrane region" description="Helical" evidence="1">
    <location>
        <begin position="95"/>
        <end position="118"/>
    </location>
</feature>
<keyword evidence="1" id="KW-0812">Transmembrane</keyword>
<feature type="transmembrane region" description="Helical" evidence="1">
    <location>
        <begin position="310"/>
        <end position="329"/>
    </location>
</feature>
<feature type="transmembrane region" description="Helical" evidence="1">
    <location>
        <begin position="188"/>
        <end position="207"/>
    </location>
</feature>
<dbReference type="GO" id="GO:0016020">
    <property type="term" value="C:membrane"/>
    <property type="evidence" value="ECO:0007669"/>
    <property type="project" value="InterPro"/>
</dbReference>
<protein>
    <recommendedName>
        <fullName evidence="2">EamA domain-containing protein</fullName>
    </recommendedName>
</protein>
<feature type="transmembrane region" description="Helical" evidence="1">
    <location>
        <begin position="219"/>
        <end position="240"/>
    </location>
</feature>
<organism evidence="3">
    <name type="scientific">hydrothermal vent metagenome</name>
    <dbReference type="NCBI Taxonomy" id="652676"/>
    <lineage>
        <taxon>unclassified sequences</taxon>
        <taxon>metagenomes</taxon>
        <taxon>ecological metagenomes</taxon>
    </lineage>
</organism>
<gene>
    <name evidence="3" type="ORF">MNBD_GAMMA19-2259</name>
</gene>
<feature type="transmembrane region" description="Helical" evidence="1">
    <location>
        <begin position="252"/>
        <end position="271"/>
    </location>
</feature>
<feature type="transmembrane region" description="Helical" evidence="1">
    <location>
        <begin position="63"/>
        <end position="83"/>
    </location>
</feature>
<dbReference type="AlphaFoldDB" id="A0A3B1AB57"/>
<dbReference type="PANTHER" id="PTHR22911">
    <property type="entry name" value="ACYL-MALONYL CONDENSING ENZYME-RELATED"/>
    <property type="match status" value="1"/>
</dbReference>
<accession>A0A3B1AB57</accession>
<keyword evidence="1" id="KW-0472">Membrane</keyword>
<proteinExistence type="predicted"/>
<dbReference type="InterPro" id="IPR037185">
    <property type="entry name" value="EmrE-like"/>
</dbReference>